<protein>
    <submittedName>
        <fullName evidence="4">Prepilin-type N-terminal cleavage/methylation domain-containing protein</fullName>
    </submittedName>
</protein>
<feature type="transmembrane region" description="Helical" evidence="3">
    <location>
        <begin position="12"/>
        <end position="36"/>
    </location>
</feature>
<keyword evidence="3" id="KW-1133">Transmembrane helix</keyword>
<dbReference type="Proteomes" id="UP000812672">
    <property type="component" value="Unassembled WGS sequence"/>
</dbReference>
<evidence type="ECO:0000313" key="5">
    <source>
        <dbReference type="Proteomes" id="UP000812672"/>
    </source>
</evidence>
<dbReference type="PROSITE" id="PS00409">
    <property type="entry name" value="PROKAR_NTER_METHYL"/>
    <property type="match status" value="1"/>
</dbReference>
<proteinExistence type="predicted"/>
<dbReference type="InterPro" id="IPR012902">
    <property type="entry name" value="N_methyl_site"/>
</dbReference>
<comment type="caution">
    <text evidence="4">The sequence shown here is derived from an EMBL/GenBank/DDBJ whole genome shotgun (WGS) entry which is preliminary data.</text>
</comment>
<gene>
    <name evidence="4" type="ORF">KQ486_11270</name>
</gene>
<comment type="subcellular location">
    <subcellularLocation>
        <location evidence="1">Cell surface</location>
    </subcellularLocation>
</comment>
<evidence type="ECO:0000313" key="4">
    <source>
        <dbReference type="EMBL" id="MBU6081593.1"/>
    </source>
</evidence>
<keyword evidence="2" id="KW-0178">Competence</keyword>
<keyword evidence="3" id="KW-0472">Membrane</keyword>
<accession>A0ABS6GSY7</accession>
<keyword evidence="3" id="KW-0812">Transmembrane</keyword>
<dbReference type="EMBL" id="JAHLZF010000018">
    <property type="protein sequence ID" value="MBU6081593.1"/>
    <property type="molecule type" value="Genomic_DNA"/>
</dbReference>
<organism evidence="4 5">
    <name type="scientific">Allobacillus halotolerans</name>
    <dbReference type="NCBI Taxonomy" id="570278"/>
    <lineage>
        <taxon>Bacteria</taxon>
        <taxon>Bacillati</taxon>
        <taxon>Bacillota</taxon>
        <taxon>Bacilli</taxon>
        <taxon>Bacillales</taxon>
        <taxon>Bacillaceae</taxon>
        <taxon>Allobacillus</taxon>
    </lineage>
</organism>
<sequence length="493" mass="55037">MFKNHLDNQKGITLVEVLAVLLLLSIILTLSFSIFINVVEQNARSTSHVNVRQEANLVISQIRNKHHTEESEEYALCLEDVQPSQQFEFDSFSIDGTPFENCQNKNPHEDLLVSFTLLDEFDNDFTIDTTIEAKKEIIEKSKVSISLPSFQRDFYTYLKEENVFVYGAGIDIGGGNNVKSHGGEGQIVIDNSNKKDLEFTRGGQTVSVPKIYIDKTGNTIRYKGGSGMGESGITELISIKGDLEIKYGNPKIISKEIFIDGSIIFDGSAKIESQEKTYIKGNVVINNGNPTLSSKEVYIDGSVTFDGSGRINADKVYISGDVNFNKWDTYINAKEIYVEGNVYSATNNDAHKNIPHGEFISSDLPKHPKIQIPKLRGENWYSNNGYERKDTLEDNVKIFTNDFTFRKLQGEDQDYDLNNVTIVSKGDIDLSNMGGISLSGILFAPNGKVIFKGESFKGMVIAKDGFDTSRGGTDITFRNIQHYFSSSKDVPFK</sequence>
<evidence type="ECO:0000256" key="1">
    <source>
        <dbReference type="ARBA" id="ARBA00004241"/>
    </source>
</evidence>
<dbReference type="Pfam" id="PF07963">
    <property type="entry name" value="N_methyl"/>
    <property type="match status" value="1"/>
</dbReference>
<evidence type="ECO:0000256" key="3">
    <source>
        <dbReference type="SAM" id="Phobius"/>
    </source>
</evidence>
<keyword evidence="5" id="KW-1185">Reference proteome</keyword>
<reference evidence="4 5" key="1">
    <citation type="journal article" date="2011" name="Int. J. Syst. Evol. Microbiol.">
        <title>Allobacillus halotolerans gen. nov., sp. nov. isolated from shrimp paste.</title>
        <authorList>
            <person name="Sheu S.Y."/>
            <person name="Arun A.B."/>
            <person name="Jiang S.R."/>
            <person name="Young C.C."/>
            <person name="Chen W.M."/>
        </authorList>
    </citation>
    <scope>NUCLEOTIDE SEQUENCE [LARGE SCALE GENOMIC DNA]</scope>
    <source>
        <strain evidence="4 5">LMG 24826</strain>
    </source>
</reference>
<name>A0ABS6GSY7_9BACI</name>
<dbReference type="RefSeq" id="WP_216687683.1">
    <property type="nucleotide sequence ID" value="NZ_CP117968.1"/>
</dbReference>
<evidence type="ECO:0000256" key="2">
    <source>
        <dbReference type="ARBA" id="ARBA00023287"/>
    </source>
</evidence>